<name>A0A485L464_9STRA</name>
<evidence type="ECO:0000313" key="3">
    <source>
        <dbReference type="EMBL" id="VFT92281.1"/>
    </source>
</evidence>
<reference evidence="2" key="2">
    <citation type="submission" date="2019-06" db="EMBL/GenBank/DDBJ databases">
        <title>Genomics analysis of Aphanomyces spp. identifies a new class of oomycete effector associated with host adaptation.</title>
        <authorList>
            <person name="Gaulin E."/>
        </authorList>
    </citation>
    <scope>NUCLEOTIDE SEQUENCE</scope>
    <source>
        <strain evidence="2">CBS 578.67</strain>
    </source>
</reference>
<feature type="region of interest" description="Disordered" evidence="1">
    <location>
        <begin position="3402"/>
        <end position="3422"/>
    </location>
</feature>
<accession>A0A485L464</accession>
<feature type="compositionally biased region" description="Polar residues" evidence="1">
    <location>
        <begin position="1"/>
        <end position="15"/>
    </location>
</feature>
<gene>
    <name evidence="3" type="primary">Aste57867_15479</name>
    <name evidence="2" type="ORF">As57867_015423</name>
    <name evidence="3" type="ORF">ASTE57867_15479</name>
</gene>
<keyword evidence="4" id="KW-1185">Reference proteome</keyword>
<evidence type="ECO:0000256" key="1">
    <source>
        <dbReference type="SAM" id="MobiDB-lite"/>
    </source>
</evidence>
<dbReference type="OrthoDB" id="79155at2759"/>
<feature type="compositionally biased region" description="Low complexity" evidence="1">
    <location>
        <begin position="3402"/>
        <end position="3415"/>
    </location>
</feature>
<evidence type="ECO:0000313" key="2">
    <source>
        <dbReference type="EMBL" id="KAF0693614.1"/>
    </source>
</evidence>
<feature type="region of interest" description="Disordered" evidence="1">
    <location>
        <begin position="945"/>
        <end position="968"/>
    </location>
</feature>
<dbReference type="Gene3D" id="1.25.40.10">
    <property type="entry name" value="Tetratricopeptide repeat domain"/>
    <property type="match status" value="1"/>
</dbReference>
<reference evidence="3 4" key="1">
    <citation type="submission" date="2019-03" db="EMBL/GenBank/DDBJ databases">
        <authorList>
            <person name="Gaulin E."/>
            <person name="Dumas B."/>
        </authorList>
    </citation>
    <scope>NUCLEOTIDE SEQUENCE [LARGE SCALE GENOMIC DNA]</scope>
    <source>
        <strain evidence="3">CBS 568.67</strain>
    </source>
</reference>
<evidence type="ECO:0000313" key="4">
    <source>
        <dbReference type="Proteomes" id="UP000332933"/>
    </source>
</evidence>
<dbReference type="EMBL" id="VJMH01005679">
    <property type="protein sequence ID" value="KAF0693614.1"/>
    <property type="molecule type" value="Genomic_DNA"/>
</dbReference>
<organism evidence="3 4">
    <name type="scientific">Aphanomyces stellatus</name>
    <dbReference type="NCBI Taxonomy" id="120398"/>
    <lineage>
        <taxon>Eukaryota</taxon>
        <taxon>Sar</taxon>
        <taxon>Stramenopiles</taxon>
        <taxon>Oomycota</taxon>
        <taxon>Saprolegniomycetes</taxon>
        <taxon>Saprolegniales</taxon>
        <taxon>Verrucalvaceae</taxon>
        <taxon>Aphanomyces</taxon>
    </lineage>
</organism>
<dbReference type="SUPFAM" id="SSF48452">
    <property type="entry name" value="TPR-like"/>
    <property type="match status" value="1"/>
</dbReference>
<sequence length="3640" mass="411656">MQAKQESPMSLSTETAAHELRKLMARLYPDPSPYAHRSPPKRKRPKPTSLQPLVQTNASLDPLLLHTVALRENAVVKAVLHREDMLEQAVAVVAKTRPLALSELQSLQQRCCDATVDVLLAIRDWRDALAAMHSHGRVFIWRGVSYIHKLTTDVPAIKKLVADDVSNPFFLPCTLESLLVKRDDGGDDDDGIQRHRSSQDTACRHTRLLDAAAVLLHDAEFIELWRNMTQPHRRQPRQANGNPLPDVILNHPFLSQLRASQIDSLQRGVPPKGYSLLTQALALLHIDVAMDPRALLLVLRTIQGADIPSPVVVKLTRFMTTHASLRPARLYHESTTAARVSLWLLHLLVAAARHCCTSLYSNDLATTVARPRRIRLGMRRGLLVSVDDSNRVHVTLKRFNVTTSALHHTHLSHHDYLAHFTSMDDCHQPTRLNLTTLGALFDACNLDWTKQVLAADSSNPMTTSCLVAIVVGNRLGMQLKPLGSMDVWPTSTLAQARTFLDRHHAVACPRQYRFLYRGSVCPVSQESWRRILPARAVSATTTPPLVVCSLDKNERATDRHVIRAKAETMLAHLLYIPIHMALEEKRRRDEQARLDALARMPRPKTSMMIYLEVDVPRFEPTAMKLPFDPTRTLRDVMSFVAVQHQVKLDTTSHDIYMAMQLVQDDTKLVHVSCGVDGLPHLRFVHKRVDVILACVVPFHVEHGSSIVRPCMWWATDETPPFDHWTLLPGHVLVFGADRFTIVSIHSDHLARRRPVLTLDRAYLGPTACFVTCQKAMLQRLTDPRLPWEAHAQVEAYVARHRTRQKGRAFRKATSVPAALRHLRQHIALILIHLRALSVDWFVDFLYDTLSNAFPASIGVTANKFAAFLKAYDLASRVQATTPKAALAFFEQFLDARHPVLLKPHFRIALTAIASLVHPQLFPHDEICDDAVHVAGGCTDASLTTPTTGLDDGRTLAPPGAADSTTGGELDRNTRITAWHTHRFLYAHILSNAPPQVQDSILSHVVEMALDLEIHRQCAAQLVQSLVRMRFHRHRFVARRKQTIGVQAWYRAIYYRRRYLADKDVRDAIARERAEFKAAVVLLLYLRRRVLARRVALREAARRQLEAELAALATDYRAFQAGRQSRTQRRWRAQAHSAALLNRRTNMFLRVFVQVHAATSYMRWLTVYEPQTSKTHVLPLAPATQATLEWSTHDVARLVPRLELRSAETLRLSMKEHATRQGKRLLCLSRALPVANLPQRVQLPTARFVVEVFQYTDEIMLQVYNPTNSHIWRRSLHLHGSSGTTALLEVIASLRVVPLPPPTSTANHGYEIHTQDELQDLVQSHVVIEIQRHVRRRLATQVAKYLAVTQWLRVQVKNRYQYVHSLSGTWRETKPPLLRDAVPANAMREWIFVRNDTHTRVLSSYFIFPRKAWISTKSHAQAAAFIQTWYRNRGHSRNFPDCVRTIVCLAKFHWRWQVDASHQEASRIHMHLLYDALWVHLVHCDVAKAGALYEYAFRLYTHHPTSSTPAELALVVVCCCVFWLSTDASAVWRRRALSLLGQHRPKLIMALAIDIQHHFYEWALLHHPAAATVVHAHGVFLLTIYGRATAAQARFAEALAFGASRDVVALNQMLATSFTTTAVFVDTISLDEYALAVRATDDHVRLNPVVVLQERFRHNRRYYLRYRHAADAATAAEIHRLVPRDERQQGTSIATTQPSCPPMSIMRALTHVLHVHFIEHDHNRATALYGKADVTGLRDHPLFHCGHALLLLVLNGVASTTRAVRLLATHPCRTPQLVWLELVFVRHAVVVNPHDALALCNLALFYQCVKKDLHVAETLFRMAVALPQHAHFALALQLAFRFQKHRLPSSVSSGLGPTTAVLVDKTTRTLVKLGPWCRLCYLVQQTYPIYFWYNVVSSQCVWERHVLRQRNVPDDVQAAVTDVLQAHAVVVLQSWTRHWLATRFFLHHQQFPSIKLSPPAAPTGHASSSSSDVTPDILLALDLQFLHGAWKQAQAVYIRVLDTSPWHALATGGLMLLHLVQGHDDLFQKYHHRFHKLESHPRGDSPSALLVKWSLYALTCDPLTLWWRWLQAALALQCIAHDFDEAEVVFDRLRASPWGSLPLVVQHRDAFLARRERGNIYMGIAPALARCREADVCSLPRLVAAQREPRWQLFQCRAPHAPAFFWRHRVTQKCQWRLPDALASSTVHNAAARILQNHMRRWSVACIQWTRRGLLSNAGITTATVHAWFCQVESAVVEDGPSPPSATHGIASALGPIPAHVLSLLLRHNNLEASRAALVDPLDAVSYCVAALVHWLDINTIDQGHACHRKMQTLVAAESDSGGNATTTTWTAVVLALLRYAIVLDPSSPFALLRLALHAHYLQPNVRLAHQLYRRAHVAAADVSAAKDLVDHHWRVLDRMEPSLMSKRSLRTPDTTVPATAPSPWERKCVEPARFIWYNPCTERVVVACPRWLHRMPIVCSNCDDVVCRLQRWLKQRGRPANHVAASHSKLHRRVVWLYHNEPTTIESMTAPAVSCTAEACLRLALRRWCMQLDLRGGWHILVKAHPRFPHDAAILQLVALLTMVAKRDIHDPHAMRQLHQAVQGHTGLTSIVLDCLHWMLLLDPASNGNNRDVHTQVRLVLALAELYVEKDVIKAHGHFLRAYSNDLTGDYRDMVEHFLSYYHDAVRTLGPSTRMLREATPLLASTRNGSPWQRLSLHRWHHPKQIYVHVPSGKAFWATPDVTLARTAKTMHAATVLQTFWTTHGSLWRRVRRLYAVSIIRPSLGALFATNQPTTPLESILYLHLVQGERTTAKAKYTAILDQDPTNSTALKALALCLLATPPLDHMPPEAFNLLERAAGIPLCSSSSGTPPPAPRLGFYCAYAILTKSLDPLAVLHMALVAEYIEPNLALARQCYSWASRQDMHLLALPAMRFHMQCLPLGFHPTHDGPGELVRQRATELDRHRTAANWHLYLDVAAAAPSLMLFWYNTSTTCTYWTLPRWAFDRIKYPPDATQHVSVLQRFYHRHIAVKKPYPWGLASLVRALKYHATVTAKYAKDRSRPAAVTNFALHVHTFQNNVKKAKDLYKEALAVSDHHVLSCCYALYLLAVCQPPRLHSARDAEARLAAAKQSVPRLQEDFAVAHDNFFRYAITAFPDASWAWLNYALLLECIYAEYDKADHIYRHGLAVEAKEATRTMGGAVAANNQSSFLNENYESFRVKCAKDGAHNLRGPLHRVYVASTCIWSAGTWKLMRMDAAEMAFLQTKQVPSASTFWHNTITCKSYWAPRPDTLLPQYAHVPRVFVWVHDHWFHRVARHVFRLQTWLRRCIARRVGTILVNLEPARAWATIQMLATPTDFDHAVVAHAIQMDAAKAADLYRRVLTTAPKHVNAAWCLAILLHSLGRAAEAAALLQAKSSQGFRALSSSQRRLSSQGSRDGVVSEKASMMRRQTTVVASMANRLTKSSGNMAARPPMMKTSTRDAAQDGQADSHVIDDDAATRCLVSSDSFRHAAKKVLLDELALVFQFQVVREPANATAWVQYALVQQYGFQNHAVAAYLLRRAARVAAVHGSTIPSKIMVNLRQTLYNEQWEDVMSTSGPGEVARRASTLLCQCNEWQYRECADEAMDHCRRFWYNVQTCRTQWMPPLEVDESVVASLDNMR</sequence>
<protein>
    <submittedName>
        <fullName evidence="3">Aste57867_15479 protein</fullName>
    </submittedName>
</protein>
<dbReference type="InterPro" id="IPR011990">
    <property type="entry name" value="TPR-like_helical_dom_sf"/>
</dbReference>
<feature type="region of interest" description="Disordered" evidence="1">
    <location>
        <begin position="1"/>
        <end position="49"/>
    </location>
</feature>
<dbReference type="Proteomes" id="UP000332933">
    <property type="component" value="Unassembled WGS sequence"/>
</dbReference>
<proteinExistence type="predicted"/>
<dbReference type="EMBL" id="CAADRA010005700">
    <property type="protein sequence ID" value="VFT92281.1"/>
    <property type="molecule type" value="Genomic_DNA"/>
</dbReference>